<comment type="caution">
    <text evidence="1">The sequence shown here is derived from an EMBL/GenBank/DDBJ whole genome shotgun (WGS) entry which is preliminary data.</text>
</comment>
<dbReference type="AlphaFoldDB" id="A0A0F9I3X2"/>
<organism evidence="1">
    <name type="scientific">marine sediment metagenome</name>
    <dbReference type="NCBI Taxonomy" id="412755"/>
    <lineage>
        <taxon>unclassified sequences</taxon>
        <taxon>metagenomes</taxon>
        <taxon>ecological metagenomes</taxon>
    </lineage>
</organism>
<gene>
    <name evidence="1" type="ORF">LCGC14_1627680</name>
</gene>
<reference evidence="1" key="1">
    <citation type="journal article" date="2015" name="Nature">
        <title>Complex archaea that bridge the gap between prokaryotes and eukaryotes.</title>
        <authorList>
            <person name="Spang A."/>
            <person name="Saw J.H."/>
            <person name="Jorgensen S.L."/>
            <person name="Zaremba-Niedzwiedzka K."/>
            <person name="Martijn J."/>
            <person name="Lind A.E."/>
            <person name="van Eijk R."/>
            <person name="Schleper C."/>
            <person name="Guy L."/>
            <person name="Ettema T.J."/>
        </authorList>
    </citation>
    <scope>NUCLEOTIDE SEQUENCE</scope>
</reference>
<protein>
    <submittedName>
        <fullName evidence="1">Uncharacterized protein</fullName>
    </submittedName>
</protein>
<evidence type="ECO:0000313" key="1">
    <source>
        <dbReference type="EMBL" id="KKM22212.1"/>
    </source>
</evidence>
<sequence length="52" mass="6539">AMRSFINNLIFFYKIMFNIRFQSYFKIFKKSIRSFELVDIFIHYNNNFFNPL</sequence>
<name>A0A0F9I3X2_9ZZZZ</name>
<feature type="non-terminal residue" evidence="1">
    <location>
        <position position="1"/>
    </location>
</feature>
<accession>A0A0F9I3X2</accession>
<dbReference type="EMBL" id="LAZR01013384">
    <property type="protein sequence ID" value="KKM22212.1"/>
    <property type="molecule type" value="Genomic_DNA"/>
</dbReference>
<proteinExistence type="predicted"/>